<accession>F0Z7I6</accession>
<feature type="transmembrane region" description="Helical" evidence="1">
    <location>
        <begin position="61"/>
        <end position="82"/>
    </location>
</feature>
<gene>
    <name evidence="2" type="ORF">DICPUDRAFT_74364</name>
</gene>
<keyword evidence="1" id="KW-0812">Transmembrane</keyword>
<name>F0Z7I6_DICPU</name>
<evidence type="ECO:0000313" key="2">
    <source>
        <dbReference type="EMBL" id="EGC40066.1"/>
    </source>
</evidence>
<dbReference type="EMBL" id="GL870947">
    <property type="protein sequence ID" value="EGC40066.1"/>
    <property type="molecule type" value="Genomic_DNA"/>
</dbReference>
<feature type="transmembrane region" description="Helical" evidence="1">
    <location>
        <begin position="88"/>
        <end position="109"/>
    </location>
</feature>
<evidence type="ECO:0000256" key="1">
    <source>
        <dbReference type="SAM" id="Phobius"/>
    </source>
</evidence>
<protein>
    <submittedName>
        <fullName evidence="2">Uncharacterized protein</fullName>
    </submittedName>
</protein>
<keyword evidence="1" id="KW-0472">Membrane</keyword>
<dbReference type="VEuPathDB" id="AmoebaDB:DICPUDRAFT_74364"/>
<sequence>MNSLYEIPTDKNSCCYSEKSEILEEPSTLPEILGEHTNLNLKDYKKIVKTCNSYFFRRDLLLYYVFFYIIWVVMLIVLLVILDSKFLPLILGLPLFLLIVLHIFLLIRLKKYLENIIKKLNSKFLDKGIKVETKSYFVGYGKKRRGVTRIIIAYNENNVNKQQDYTDIKNGSREIELSTYQQENTQFNYSYTPAISLEKKYDPINNK</sequence>
<reference evidence="3" key="1">
    <citation type="journal article" date="2011" name="Genome Biol.">
        <title>Comparative genomics of the social amoebae Dictyostelium discoideum and Dictyostelium purpureum.</title>
        <authorList>
            <consortium name="US DOE Joint Genome Institute (JGI-PGF)"/>
            <person name="Sucgang R."/>
            <person name="Kuo A."/>
            <person name="Tian X."/>
            <person name="Salerno W."/>
            <person name="Parikh A."/>
            <person name="Feasley C.L."/>
            <person name="Dalin E."/>
            <person name="Tu H."/>
            <person name="Huang E."/>
            <person name="Barry K."/>
            <person name="Lindquist E."/>
            <person name="Shapiro H."/>
            <person name="Bruce D."/>
            <person name="Schmutz J."/>
            <person name="Salamov A."/>
            <person name="Fey P."/>
            <person name="Gaudet P."/>
            <person name="Anjard C."/>
            <person name="Babu M.M."/>
            <person name="Basu S."/>
            <person name="Bushmanova Y."/>
            <person name="van der Wel H."/>
            <person name="Katoh-Kurasawa M."/>
            <person name="Dinh C."/>
            <person name="Coutinho P.M."/>
            <person name="Saito T."/>
            <person name="Elias M."/>
            <person name="Schaap P."/>
            <person name="Kay R.R."/>
            <person name="Henrissat B."/>
            <person name="Eichinger L."/>
            <person name="Rivero F."/>
            <person name="Putnam N.H."/>
            <person name="West C.M."/>
            <person name="Loomis W.F."/>
            <person name="Chisholm R.L."/>
            <person name="Shaulsky G."/>
            <person name="Strassmann J.E."/>
            <person name="Queller D.C."/>
            <person name="Kuspa A."/>
            <person name="Grigoriev I.V."/>
        </authorList>
    </citation>
    <scope>NUCLEOTIDE SEQUENCE [LARGE SCALE GENOMIC DNA]</scope>
    <source>
        <strain evidence="3">QSDP1</strain>
    </source>
</reference>
<dbReference type="InParanoid" id="F0Z7I6"/>
<evidence type="ECO:0000313" key="3">
    <source>
        <dbReference type="Proteomes" id="UP000001064"/>
    </source>
</evidence>
<keyword evidence="3" id="KW-1185">Reference proteome</keyword>
<dbReference type="GeneID" id="10509280"/>
<keyword evidence="1" id="KW-1133">Transmembrane helix</keyword>
<dbReference type="KEGG" id="dpp:DICPUDRAFT_74364"/>
<dbReference type="RefSeq" id="XP_003283415.1">
    <property type="nucleotide sequence ID" value="XM_003283367.1"/>
</dbReference>
<dbReference type="AlphaFoldDB" id="F0Z7I6"/>
<organism evidence="2 3">
    <name type="scientific">Dictyostelium purpureum</name>
    <name type="common">Slime mold</name>
    <dbReference type="NCBI Taxonomy" id="5786"/>
    <lineage>
        <taxon>Eukaryota</taxon>
        <taxon>Amoebozoa</taxon>
        <taxon>Evosea</taxon>
        <taxon>Eumycetozoa</taxon>
        <taxon>Dictyostelia</taxon>
        <taxon>Dictyosteliales</taxon>
        <taxon>Dictyosteliaceae</taxon>
        <taxon>Dictyostelium</taxon>
    </lineage>
</organism>
<dbReference type="Proteomes" id="UP000001064">
    <property type="component" value="Unassembled WGS sequence"/>
</dbReference>
<proteinExistence type="predicted"/>